<evidence type="ECO:0000256" key="1">
    <source>
        <dbReference type="SAM" id="Phobius"/>
    </source>
</evidence>
<evidence type="ECO:0000313" key="2">
    <source>
        <dbReference type="EMBL" id="SVB96998.1"/>
    </source>
</evidence>
<organism evidence="2">
    <name type="scientific">marine metagenome</name>
    <dbReference type="NCBI Taxonomy" id="408172"/>
    <lineage>
        <taxon>unclassified sequences</taxon>
        <taxon>metagenomes</taxon>
        <taxon>ecological metagenomes</taxon>
    </lineage>
</organism>
<feature type="non-terminal residue" evidence="2">
    <location>
        <position position="43"/>
    </location>
</feature>
<keyword evidence="1" id="KW-0472">Membrane</keyword>
<gene>
    <name evidence="2" type="ORF">METZ01_LOCUS249852</name>
</gene>
<dbReference type="AlphaFoldDB" id="A0A382IBR7"/>
<feature type="transmembrane region" description="Helical" evidence="1">
    <location>
        <begin position="20"/>
        <end position="40"/>
    </location>
</feature>
<reference evidence="2" key="1">
    <citation type="submission" date="2018-05" db="EMBL/GenBank/DDBJ databases">
        <authorList>
            <person name="Lanie J.A."/>
            <person name="Ng W.-L."/>
            <person name="Kazmierczak K.M."/>
            <person name="Andrzejewski T.M."/>
            <person name="Davidsen T.M."/>
            <person name="Wayne K.J."/>
            <person name="Tettelin H."/>
            <person name="Glass J.I."/>
            <person name="Rusch D."/>
            <person name="Podicherti R."/>
            <person name="Tsui H.-C.T."/>
            <person name="Winkler M.E."/>
        </authorList>
    </citation>
    <scope>NUCLEOTIDE SEQUENCE</scope>
</reference>
<dbReference type="EMBL" id="UINC01066363">
    <property type="protein sequence ID" value="SVB96998.1"/>
    <property type="molecule type" value="Genomic_DNA"/>
</dbReference>
<protein>
    <submittedName>
        <fullName evidence="2">Uncharacterized protein</fullName>
    </submittedName>
</protein>
<keyword evidence="1" id="KW-0812">Transmembrane</keyword>
<sequence>VIQRALENGVQIYTNIIMKYAIATLLVLVLITISFLKGALTFE</sequence>
<name>A0A382IBR7_9ZZZZ</name>
<keyword evidence="1" id="KW-1133">Transmembrane helix</keyword>
<accession>A0A382IBR7</accession>
<proteinExistence type="predicted"/>
<feature type="non-terminal residue" evidence="2">
    <location>
        <position position="1"/>
    </location>
</feature>